<dbReference type="PANTHER" id="PTHR34595">
    <property type="entry name" value="BLR5612 PROTEIN"/>
    <property type="match status" value="1"/>
</dbReference>
<dbReference type="Pfam" id="PF04168">
    <property type="entry name" value="Alpha-E"/>
    <property type="match status" value="1"/>
</dbReference>
<evidence type="ECO:0000259" key="2">
    <source>
        <dbReference type="Pfam" id="PF14403"/>
    </source>
</evidence>
<name>A0AAE3QX81_9BACT</name>
<accession>A0AAE3QX81</accession>
<dbReference type="InterPro" id="IPR051680">
    <property type="entry name" value="ATP-dep_Glu-Cys_Ligase-2"/>
</dbReference>
<proteinExistence type="predicted"/>
<dbReference type="InterPro" id="IPR007296">
    <property type="entry name" value="DUF403"/>
</dbReference>
<reference evidence="3" key="1">
    <citation type="submission" date="2023-05" db="EMBL/GenBank/DDBJ databases">
        <authorList>
            <person name="Zhang X."/>
        </authorList>
    </citation>
    <scope>NUCLEOTIDE SEQUENCE</scope>
    <source>
        <strain evidence="3">YF14B1</strain>
    </source>
</reference>
<dbReference type="SUPFAM" id="SSF56059">
    <property type="entry name" value="Glutathione synthetase ATP-binding domain-like"/>
    <property type="match status" value="1"/>
</dbReference>
<evidence type="ECO:0000313" key="3">
    <source>
        <dbReference type="EMBL" id="MDJ1485210.1"/>
    </source>
</evidence>
<dbReference type="Proteomes" id="UP001241110">
    <property type="component" value="Unassembled WGS sequence"/>
</dbReference>
<evidence type="ECO:0000313" key="4">
    <source>
        <dbReference type="Proteomes" id="UP001241110"/>
    </source>
</evidence>
<dbReference type="InterPro" id="IPR025841">
    <property type="entry name" value="CP_ATPgrasp_2"/>
</dbReference>
<dbReference type="Gene3D" id="3.30.1490.270">
    <property type="match status" value="1"/>
</dbReference>
<feature type="domain" description="DUF403" evidence="1">
    <location>
        <begin position="509"/>
        <end position="834"/>
    </location>
</feature>
<comment type="caution">
    <text evidence="3">The sequence shown here is derived from an EMBL/GenBank/DDBJ whole genome shotgun (WGS) entry which is preliminary data.</text>
</comment>
<dbReference type="RefSeq" id="WP_313987452.1">
    <property type="nucleotide sequence ID" value="NZ_JASJOS010000018.1"/>
</dbReference>
<gene>
    <name evidence="3" type="ORF">QNI16_32220</name>
</gene>
<protein>
    <submittedName>
        <fullName evidence="3">Circularly permuted type 2 ATP-grasp protein</fullName>
    </submittedName>
</protein>
<dbReference type="PANTHER" id="PTHR34595:SF2">
    <property type="entry name" value="BLR2978 PROTEIN"/>
    <property type="match status" value="1"/>
</dbReference>
<dbReference type="Pfam" id="PF14403">
    <property type="entry name" value="CP_ATPgrasp_2"/>
    <property type="match status" value="1"/>
</dbReference>
<dbReference type="AlphaFoldDB" id="A0AAE3QX81"/>
<feature type="domain" description="Circularly permuted ATP-grasp type 2" evidence="2">
    <location>
        <begin position="86"/>
        <end position="461"/>
    </location>
</feature>
<sequence>MLTENSIRLLQSYQKQISSYDEIVDSKGQVKPVWATLFASIEKIGIQEMTNRKQEIVNTLREIGATYNVYESPDGMNRPWQLDSIPFLIEQKEWQQISRGLQQRATLLDLMLKDIYGDGRLLKDGILPPELVYGNTGFYRACHDAKIAGSKQLLVHAVDMARGPDGRMWVLDNRTQAPSGSGYALVNRSVVSKLLPELAEGMYVSRLAPFFTTMQNTLIQASGRLRDNLNIVYLTPGPNNESYFEQAYLASYLGYPLVQGDDLLVRDGYVWLKSIDGLERVDVIIRRIDDEWCDPLELREDSRLGVPGLLHAIRMGNVTVVNPPGSSVLENNALHAFLPTTCRYLLGEDLILPPIATWWCGQTAELNYVLENLHKLIIKKANRRQKFRSVYGRLLSRMQLQELKKAIRESPAEYIAQEEVSFSTTPSLIGDTIEPRYAAIRAYLIASENGYQVMQGGLTRSSPEKDRFVVSNQYGSISKDTWIVSDRVEEVKEKITLSAGISIQKHTSLPSRSAENLFWVGRYCERTLSTTTFIGITLDVLNGHRNFGGSAKSDHMELLLRALTHLTLTYPGFVEDEKGDILKNPYPEILDLISNAQKTGTIAYNIQSFLMSIIAVRDKWNLETWRIVDLIENILKKIKDPATLNTNTVQQLLDKLQTRLFTFYGILSETMPRNNEYLLLEAGKQMERILLRISILRSTLVFKYEESTEHEILEAVLLYHHLLVNYRMMYRAQLTVEATLDMILLEETLPYSLVYQLNALSTCLGNLPRAGQNTRLNQAQKAVLEASALVKLSDIAQLSKYDSESFYREDLDKLLSEVSRLISSVSVTLTSLYFSHTIMQHSFIQSNDNGKAHEI</sequence>
<organism evidence="3 4">
    <name type="scientific">Xanthocytophaga flava</name>
    <dbReference type="NCBI Taxonomy" id="3048013"/>
    <lineage>
        <taxon>Bacteria</taxon>
        <taxon>Pseudomonadati</taxon>
        <taxon>Bacteroidota</taxon>
        <taxon>Cytophagia</taxon>
        <taxon>Cytophagales</taxon>
        <taxon>Rhodocytophagaceae</taxon>
        <taxon>Xanthocytophaga</taxon>
    </lineage>
</organism>
<dbReference type="EMBL" id="JASJOS010000018">
    <property type="protein sequence ID" value="MDJ1485210.1"/>
    <property type="molecule type" value="Genomic_DNA"/>
</dbReference>
<dbReference type="Gene3D" id="3.40.50.11290">
    <property type="match status" value="1"/>
</dbReference>
<evidence type="ECO:0000259" key="1">
    <source>
        <dbReference type="Pfam" id="PF04168"/>
    </source>
</evidence>